<evidence type="ECO:0000259" key="8">
    <source>
        <dbReference type="PROSITE" id="PS50879"/>
    </source>
</evidence>
<feature type="domain" description="RNase H type-1" evidence="8">
    <location>
        <begin position="47"/>
        <end position="226"/>
    </location>
</feature>
<proteinExistence type="inferred from homology"/>
<gene>
    <name evidence="9" type="ORF">TWF730_001105</name>
</gene>
<evidence type="ECO:0000256" key="2">
    <source>
        <dbReference type="ARBA" id="ARBA00005300"/>
    </source>
</evidence>
<keyword evidence="6" id="KW-0255">Endonuclease</keyword>
<dbReference type="CDD" id="cd13934">
    <property type="entry name" value="RNase_H_Dikarya_like"/>
    <property type="match status" value="1"/>
</dbReference>
<dbReference type="InterPro" id="IPR012337">
    <property type="entry name" value="RNaseH-like_sf"/>
</dbReference>
<comment type="caution">
    <text evidence="9">The sequence shown here is derived from an EMBL/GenBank/DDBJ whole genome shotgun (WGS) entry which is preliminary data.</text>
</comment>
<dbReference type="SUPFAM" id="SSF53098">
    <property type="entry name" value="Ribonuclease H-like"/>
    <property type="match status" value="1"/>
</dbReference>
<dbReference type="Proteomes" id="UP001373714">
    <property type="component" value="Unassembled WGS sequence"/>
</dbReference>
<evidence type="ECO:0000256" key="3">
    <source>
        <dbReference type="ARBA" id="ARBA00012180"/>
    </source>
</evidence>
<dbReference type="GO" id="GO:0004523">
    <property type="term" value="F:RNA-DNA hybrid ribonuclease activity"/>
    <property type="evidence" value="ECO:0007669"/>
    <property type="project" value="UniProtKB-EC"/>
</dbReference>
<comment type="similarity">
    <text evidence="2">Belongs to the RNase H family.</text>
</comment>
<dbReference type="PROSITE" id="PS50879">
    <property type="entry name" value="RNASE_H_1"/>
    <property type="match status" value="1"/>
</dbReference>
<name>A0AAV9VR92_9PEZI</name>
<dbReference type="GO" id="GO:0046872">
    <property type="term" value="F:metal ion binding"/>
    <property type="evidence" value="ECO:0007669"/>
    <property type="project" value="UniProtKB-KW"/>
</dbReference>
<dbReference type="AlphaFoldDB" id="A0AAV9VR92"/>
<evidence type="ECO:0000256" key="5">
    <source>
        <dbReference type="ARBA" id="ARBA00022723"/>
    </source>
</evidence>
<dbReference type="EMBL" id="JAVHNS010000001">
    <property type="protein sequence ID" value="KAK6363685.1"/>
    <property type="molecule type" value="Genomic_DNA"/>
</dbReference>
<keyword evidence="5" id="KW-0479">Metal-binding</keyword>
<dbReference type="EC" id="3.1.26.4" evidence="3"/>
<protein>
    <recommendedName>
        <fullName evidence="3">ribonuclease H</fullName>
        <ecNumber evidence="3">3.1.26.4</ecNumber>
    </recommendedName>
</protein>
<evidence type="ECO:0000256" key="6">
    <source>
        <dbReference type="ARBA" id="ARBA00022759"/>
    </source>
</evidence>
<comment type="catalytic activity">
    <reaction evidence="1">
        <text>Endonucleolytic cleavage to 5'-phosphomonoester.</text>
        <dbReference type="EC" id="3.1.26.4"/>
    </reaction>
</comment>
<dbReference type="InterPro" id="IPR050092">
    <property type="entry name" value="RNase_H"/>
</dbReference>
<evidence type="ECO:0000256" key="7">
    <source>
        <dbReference type="ARBA" id="ARBA00022801"/>
    </source>
</evidence>
<keyword evidence="4" id="KW-0540">Nuclease</keyword>
<dbReference type="PANTHER" id="PTHR10642:SF26">
    <property type="entry name" value="RIBONUCLEASE H1"/>
    <property type="match status" value="1"/>
</dbReference>
<dbReference type="InterPro" id="IPR002156">
    <property type="entry name" value="RNaseH_domain"/>
</dbReference>
<evidence type="ECO:0000256" key="4">
    <source>
        <dbReference type="ARBA" id="ARBA00022722"/>
    </source>
</evidence>
<dbReference type="PANTHER" id="PTHR10642">
    <property type="entry name" value="RIBONUCLEASE H1"/>
    <property type="match status" value="1"/>
</dbReference>
<sequence length="232" mass="26340">MGFATIENRLWHACPTVQGLTPSERVLTCEDCEQFSFRCCQHPDTACHHFRVFFADGACLNNGFPRSRAGVGIAIGMDEDDQFSLAFSEIEGEETARTSQIAELRAAIETVKVISAFYEANKPEHPIRLPGKHRKLMKDNNDVSNECIIAMDSEYVVNGMTDWIYKWRENGMVNARGFRPANLDLFLSLDRVITEFEEKGLATISFWHIPREYNKIADRLAKEAAQRDGMVL</sequence>
<evidence type="ECO:0000313" key="10">
    <source>
        <dbReference type="Proteomes" id="UP001373714"/>
    </source>
</evidence>
<keyword evidence="10" id="KW-1185">Reference proteome</keyword>
<keyword evidence="7" id="KW-0378">Hydrolase</keyword>
<dbReference type="Gene3D" id="3.30.420.10">
    <property type="entry name" value="Ribonuclease H-like superfamily/Ribonuclease H"/>
    <property type="match status" value="1"/>
</dbReference>
<dbReference type="GO" id="GO:0003676">
    <property type="term" value="F:nucleic acid binding"/>
    <property type="evidence" value="ECO:0007669"/>
    <property type="project" value="InterPro"/>
</dbReference>
<evidence type="ECO:0000256" key="1">
    <source>
        <dbReference type="ARBA" id="ARBA00000077"/>
    </source>
</evidence>
<dbReference type="Pfam" id="PF00075">
    <property type="entry name" value="RNase_H"/>
    <property type="match status" value="1"/>
</dbReference>
<accession>A0AAV9VR92</accession>
<evidence type="ECO:0000313" key="9">
    <source>
        <dbReference type="EMBL" id="KAK6363685.1"/>
    </source>
</evidence>
<dbReference type="InterPro" id="IPR036397">
    <property type="entry name" value="RNaseH_sf"/>
</dbReference>
<dbReference type="GO" id="GO:0043137">
    <property type="term" value="P:DNA replication, removal of RNA primer"/>
    <property type="evidence" value="ECO:0007669"/>
    <property type="project" value="TreeGrafter"/>
</dbReference>
<reference evidence="9 10" key="1">
    <citation type="submission" date="2019-10" db="EMBL/GenBank/DDBJ databases">
        <authorList>
            <person name="Palmer J.M."/>
        </authorList>
    </citation>
    <scope>NUCLEOTIDE SEQUENCE [LARGE SCALE GENOMIC DNA]</scope>
    <source>
        <strain evidence="9 10">TWF730</strain>
    </source>
</reference>
<organism evidence="9 10">
    <name type="scientific">Orbilia blumenaviensis</name>
    <dbReference type="NCBI Taxonomy" id="1796055"/>
    <lineage>
        <taxon>Eukaryota</taxon>
        <taxon>Fungi</taxon>
        <taxon>Dikarya</taxon>
        <taxon>Ascomycota</taxon>
        <taxon>Pezizomycotina</taxon>
        <taxon>Orbiliomycetes</taxon>
        <taxon>Orbiliales</taxon>
        <taxon>Orbiliaceae</taxon>
        <taxon>Orbilia</taxon>
    </lineage>
</organism>